<reference evidence="2 3" key="1">
    <citation type="submission" date="2019-10" db="EMBL/GenBank/DDBJ databases">
        <authorList>
            <person name="Jorgensen H.J."/>
            <person name="Tolsma S."/>
            <person name="Caruso S.M."/>
            <person name="Garlena R.A."/>
            <person name="Russell D.A."/>
            <person name="Pope W.H."/>
            <person name="Jacobs-Se D."/>
            <person name="Hatfull G.F."/>
        </authorList>
    </citation>
    <scope>NUCLEOTIDE SEQUENCE [LARGE SCALE GENOMIC DNA]</scope>
</reference>
<organism evidence="2 3">
    <name type="scientific">Mycobacterium phage Quesadilla</name>
    <dbReference type="NCBI Taxonomy" id="2664226"/>
    <lineage>
        <taxon>Viruses</taxon>
        <taxon>Duplodnaviria</taxon>
        <taxon>Heunggongvirae</taxon>
        <taxon>Uroviricota</taxon>
        <taxon>Caudoviricetes</taxon>
        <taxon>Bclasvirinae</taxon>
        <taxon>Quesadillavirus</taxon>
        <taxon>Quesadillavirus quesadilla</taxon>
    </lineage>
</organism>
<protein>
    <recommendedName>
        <fullName evidence="4">SsDNA binding protein</fullName>
    </recommendedName>
</protein>
<dbReference type="RefSeq" id="YP_009949807.1">
    <property type="nucleotide sequence ID" value="NC_051584.1"/>
</dbReference>
<gene>
    <name evidence="2" type="primary">51</name>
    <name evidence="2" type="ORF">SEA_QUESADILLA_51</name>
</gene>
<keyword evidence="3" id="KW-1185">Reference proteome</keyword>
<dbReference type="KEGG" id="vg:60321215"/>
<evidence type="ECO:0000256" key="1">
    <source>
        <dbReference type="SAM" id="MobiDB-lite"/>
    </source>
</evidence>
<dbReference type="EMBL" id="MN617843">
    <property type="protein sequence ID" value="QGH75299.1"/>
    <property type="molecule type" value="Genomic_DNA"/>
</dbReference>
<accession>A0A5Q2WF34</accession>
<evidence type="ECO:0000313" key="3">
    <source>
        <dbReference type="Proteomes" id="UP000370142"/>
    </source>
</evidence>
<evidence type="ECO:0008006" key="4">
    <source>
        <dbReference type="Google" id="ProtNLM"/>
    </source>
</evidence>
<name>A0A5Q2WF34_9CAUD</name>
<proteinExistence type="predicted"/>
<dbReference type="Proteomes" id="UP000370142">
    <property type="component" value="Segment"/>
</dbReference>
<dbReference type="GeneID" id="60321215"/>
<feature type="compositionally biased region" description="Low complexity" evidence="1">
    <location>
        <begin position="8"/>
        <end position="18"/>
    </location>
</feature>
<evidence type="ECO:0000313" key="2">
    <source>
        <dbReference type="EMBL" id="QGH75299.1"/>
    </source>
</evidence>
<feature type="region of interest" description="Disordered" evidence="1">
    <location>
        <begin position="1"/>
        <end position="58"/>
    </location>
</feature>
<sequence length="209" mass="22216">MAGSPFNKGGAATATKPAASKRDALPDEVTNAGSEDGAPAQTVKAKGDPFGNVGDPTGVSGYKPGSFMGQLVLMHATETGWMKTSSNTPENPQSEYVRFDIIPLTVPEEGAPTRNPATKDAEGNVTVLNKDGDVETFEAYEVGERIDDVLIFNKPLVREGKKALDNGTAWVLGRITLGQKKQGQSPPVILVAADEEDKSLFQEWRKAQG</sequence>